<protein>
    <recommendedName>
        <fullName evidence="1">ARB-07466-like C-terminal domain-containing protein</fullName>
    </recommendedName>
</protein>
<organism evidence="2 3">
    <name type="scientific">Hoyosella altamirensis</name>
    <dbReference type="NCBI Taxonomy" id="616997"/>
    <lineage>
        <taxon>Bacteria</taxon>
        <taxon>Bacillati</taxon>
        <taxon>Actinomycetota</taxon>
        <taxon>Actinomycetes</taxon>
        <taxon>Mycobacteriales</taxon>
        <taxon>Hoyosellaceae</taxon>
        <taxon>Hoyosella</taxon>
    </lineage>
</organism>
<dbReference type="Proteomes" id="UP000567922">
    <property type="component" value="Unassembled WGS sequence"/>
</dbReference>
<proteinExistence type="predicted"/>
<evidence type="ECO:0000313" key="2">
    <source>
        <dbReference type="EMBL" id="MBB3035732.1"/>
    </source>
</evidence>
<sequence>MASTNVAVAEAPSPMSSERATVGVLALEAAQSFSPRTIAPPPPPVVEAPPRPPSVVDIAQRECPFGSAESLGLTANAAMAYRAVCALFPQVGAFGGLRPGDGGDHGHGRAVDFMISSDIGDAIAEFALAHAAEFGVTYVIWRQRIRYPGGEWKQMEDRGSVTENHYDHVHVSFH</sequence>
<comment type="caution">
    <text evidence="2">The sequence shown here is derived from an EMBL/GenBank/DDBJ whole genome shotgun (WGS) entry which is preliminary data.</text>
</comment>
<evidence type="ECO:0000259" key="1">
    <source>
        <dbReference type="Pfam" id="PF26571"/>
    </source>
</evidence>
<gene>
    <name evidence="2" type="ORF">FHU29_000166</name>
</gene>
<name>A0A839RG86_9ACTN</name>
<dbReference type="InterPro" id="IPR058593">
    <property type="entry name" value="ARB_07466-like_C"/>
</dbReference>
<keyword evidence="3" id="KW-1185">Reference proteome</keyword>
<dbReference type="Pfam" id="PF26571">
    <property type="entry name" value="VldE"/>
    <property type="match status" value="1"/>
</dbReference>
<dbReference type="OrthoDB" id="2989771at2"/>
<accession>A0A839RG86</accession>
<feature type="domain" description="ARB-07466-like C-terminal" evidence="1">
    <location>
        <begin position="72"/>
        <end position="166"/>
    </location>
</feature>
<dbReference type="EMBL" id="JACHWS010000001">
    <property type="protein sequence ID" value="MBB3035732.1"/>
    <property type="molecule type" value="Genomic_DNA"/>
</dbReference>
<evidence type="ECO:0000313" key="3">
    <source>
        <dbReference type="Proteomes" id="UP000567922"/>
    </source>
</evidence>
<reference evidence="2 3" key="1">
    <citation type="submission" date="2020-08" db="EMBL/GenBank/DDBJ databases">
        <title>Sequencing the genomes of 1000 actinobacteria strains.</title>
        <authorList>
            <person name="Klenk H.-P."/>
        </authorList>
    </citation>
    <scope>NUCLEOTIDE SEQUENCE [LARGE SCALE GENOMIC DNA]</scope>
    <source>
        <strain evidence="2 3">DSM 45258</strain>
    </source>
</reference>
<dbReference type="AlphaFoldDB" id="A0A839RG86"/>
<dbReference type="RefSeq" id="WP_157095160.1">
    <property type="nucleotide sequence ID" value="NZ_BDDI01000009.1"/>
</dbReference>